<accession>A0A1W6N093</accession>
<dbReference type="InterPro" id="IPR024036">
    <property type="entry name" value="tRNA-dHydroUridine_Synthase_C"/>
</dbReference>
<evidence type="ECO:0000256" key="7">
    <source>
        <dbReference type="ARBA" id="ARBA00022857"/>
    </source>
</evidence>
<protein>
    <recommendedName>
        <fullName evidence="12">tRNA-dihydrouridine synthase</fullName>
        <ecNumber evidence="12">1.3.1.-</ecNumber>
    </recommendedName>
</protein>
<evidence type="ECO:0000256" key="13">
    <source>
        <dbReference type="PIRSR" id="PIRSR006621-1"/>
    </source>
</evidence>
<evidence type="ECO:0000256" key="8">
    <source>
        <dbReference type="ARBA" id="ARBA00022884"/>
    </source>
</evidence>
<name>A0A1W6N093_9HYPH</name>
<dbReference type="AlphaFoldDB" id="A0A1W6N093"/>
<keyword evidence="14" id="KW-0547">Nucleotide-binding</keyword>
<evidence type="ECO:0000256" key="6">
    <source>
        <dbReference type="ARBA" id="ARBA00022694"/>
    </source>
</evidence>
<comment type="cofactor">
    <cofactor evidence="1 12 14">
        <name>FMN</name>
        <dbReference type="ChEBI" id="CHEBI:58210"/>
    </cofactor>
</comment>
<dbReference type="InterPro" id="IPR035587">
    <property type="entry name" value="DUS-like_FMN-bd"/>
</dbReference>
<comment type="function">
    <text evidence="2 12">Catalyzes the synthesis of 5,6-dihydrouridine (D), a modified base found in the D-loop of most tRNAs, via the reduction of the C5-C6 double bond in target uridines.</text>
</comment>
<reference evidence="16 17" key="1">
    <citation type="submission" date="2017-02" db="EMBL/GenBank/DDBJ databases">
        <authorList>
            <person name="Peterson S.W."/>
        </authorList>
    </citation>
    <scope>NUCLEOTIDE SEQUENCE [LARGE SCALE GENOMIC DNA]</scope>
    <source>
        <strain evidence="16 17">S285</strain>
    </source>
</reference>
<dbReference type="Pfam" id="PF01207">
    <property type="entry name" value="Dus"/>
    <property type="match status" value="1"/>
</dbReference>
<sequence>MRVGRFELSGRAFLAPMAGVTDASMRGVALRFGATAVVGEMVAAAGLARGDRETRTRLARSRSEGGPDIVQIAACDPEGAARAAGGAVEAGAEWIDLNMGCPCKRVTGGLAGAALMRDLDLARRIVAAAVEAARVPVSVKMRLGWDEASRNAPALARAAQEEGAALVTIHGRTRRQLYQGRADWAAIAAVKAAVQIPVIANGDCDSPQAAKDMLRLSRADAVMIGRAALGRPWLVGDVASYLDTGRLRPEPSLAERLEIALEHLTALGRAMGPLAGLRHARKHLAAYVDCAGLGDRDPARRRALLVETDPDEARRLLAGIFSAPSLEAAA</sequence>
<comment type="catalytic activity">
    <reaction evidence="10">
        <text>a 5,6-dihydrouridine in tRNA + NADP(+) = a uridine in tRNA + NADPH + H(+)</text>
        <dbReference type="Rhea" id="RHEA:23624"/>
        <dbReference type="Rhea" id="RHEA-COMP:13339"/>
        <dbReference type="Rhea" id="RHEA-COMP:13887"/>
        <dbReference type="ChEBI" id="CHEBI:15378"/>
        <dbReference type="ChEBI" id="CHEBI:57783"/>
        <dbReference type="ChEBI" id="CHEBI:58349"/>
        <dbReference type="ChEBI" id="CHEBI:65315"/>
        <dbReference type="ChEBI" id="CHEBI:74443"/>
    </reaction>
</comment>
<dbReference type="Gene3D" id="1.10.1200.80">
    <property type="entry name" value="Putative flavin oxidoreducatase, domain 2"/>
    <property type="match status" value="1"/>
</dbReference>
<feature type="binding site" evidence="14">
    <location>
        <position position="71"/>
    </location>
    <ligand>
        <name>FMN</name>
        <dbReference type="ChEBI" id="CHEBI:58210"/>
    </ligand>
</feature>
<evidence type="ECO:0000256" key="12">
    <source>
        <dbReference type="PIRNR" id="PIRNR006621"/>
    </source>
</evidence>
<feature type="binding site" evidence="14">
    <location>
        <begin position="225"/>
        <end position="226"/>
    </location>
    <ligand>
        <name>FMN</name>
        <dbReference type="ChEBI" id="CHEBI:58210"/>
    </ligand>
</feature>
<dbReference type="EMBL" id="CP019948">
    <property type="protein sequence ID" value="ARN83245.1"/>
    <property type="molecule type" value="Genomic_DNA"/>
</dbReference>
<dbReference type="STRING" id="655015.B1812_00130"/>
<dbReference type="Gene3D" id="3.20.20.70">
    <property type="entry name" value="Aldolase class I"/>
    <property type="match status" value="1"/>
</dbReference>
<comment type="catalytic activity">
    <reaction evidence="11">
        <text>a 5,6-dihydrouridine in tRNA + NAD(+) = a uridine in tRNA + NADH + H(+)</text>
        <dbReference type="Rhea" id="RHEA:54452"/>
        <dbReference type="Rhea" id="RHEA-COMP:13339"/>
        <dbReference type="Rhea" id="RHEA-COMP:13887"/>
        <dbReference type="ChEBI" id="CHEBI:15378"/>
        <dbReference type="ChEBI" id="CHEBI:57540"/>
        <dbReference type="ChEBI" id="CHEBI:57945"/>
        <dbReference type="ChEBI" id="CHEBI:65315"/>
        <dbReference type="ChEBI" id="CHEBI:74443"/>
    </reaction>
</comment>
<dbReference type="PROSITE" id="PS01136">
    <property type="entry name" value="UPF0034"/>
    <property type="match status" value="1"/>
</dbReference>
<feature type="binding site" evidence="14">
    <location>
        <begin position="16"/>
        <end position="18"/>
    </location>
    <ligand>
        <name>FMN</name>
        <dbReference type="ChEBI" id="CHEBI:58210"/>
    </ligand>
</feature>
<feature type="binding site" evidence="14">
    <location>
        <position position="140"/>
    </location>
    <ligand>
        <name>FMN</name>
        <dbReference type="ChEBI" id="CHEBI:58210"/>
    </ligand>
</feature>
<gene>
    <name evidence="16" type="ORF">B1812_00130</name>
</gene>
<evidence type="ECO:0000256" key="11">
    <source>
        <dbReference type="ARBA" id="ARBA00048802"/>
    </source>
</evidence>
<keyword evidence="5 12" id="KW-0288">FMN</keyword>
<feature type="binding site" evidence="14">
    <location>
        <position position="170"/>
    </location>
    <ligand>
        <name>FMN</name>
        <dbReference type="ChEBI" id="CHEBI:58210"/>
    </ligand>
</feature>
<dbReference type="NCBIfam" id="TIGR00737">
    <property type="entry name" value="nifR3_yhdG"/>
    <property type="match status" value="1"/>
</dbReference>
<dbReference type="Proteomes" id="UP000193978">
    <property type="component" value="Chromosome"/>
</dbReference>
<evidence type="ECO:0000256" key="3">
    <source>
        <dbReference type="ARBA" id="ARBA00022555"/>
    </source>
</evidence>
<evidence type="ECO:0000259" key="15">
    <source>
        <dbReference type="Pfam" id="PF01207"/>
    </source>
</evidence>
<organism evidence="16 17">
    <name type="scientific">Methylocystis bryophila</name>
    <dbReference type="NCBI Taxonomy" id="655015"/>
    <lineage>
        <taxon>Bacteria</taxon>
        <taxon>Pseudomonadati</taxon>
        <taxon>Pseudomonadota</taxon>
        <taxon>Alphaproteobacteria</taxon>
        <taxon>Hyphomicrobiales</taxon>
        <taxon>Methylocystaceae</taxon>
        <taxon>Methylocystis</taxon>
    </lineage>
</organism>
<evidence type="ECO:0000256" key="9">
    <source>
        <dbReference type="ARBA" id="ARBA00023002"/>
    </source>
</evidence>
<dbReference type="PANTHER" id="PTHR45846">
    <property type="entry name" value="TRNA-DIHYDROURIDINE(47) SYNTHASE [NAD(P)(+)]-LIKE"/>
    <property type="match status" value="1"/>
</dbReference>
<dbReference type="EC" id="1.3.1.-" evidence="12"/>
<evidence type="ECO:0000256" key="10">
    <source>
        <dbReference type="ARBA" id="ARBA00048205"/>
    </source>
</evidence>
<keyword evidence="3" id="KW-0820">tRNA-binding</keyword>
<keyword evidence="17" id="KW-1185">Reference proteome</keyword>
<evidence type="ECO:0000256" key="2">
    <source>
        <dbReference type="ARBA" id="ARBA00002790"/>
    </source>
</evidence>
<dbReference type="GO" id="GO:0050660">
    <property type="term" value="F:flavin adenine dinucleotide binding"/>
    <property type="evidence" value="ECO:0007669"/>
    <property type="project" value="InterPro"/>
</dbReference>
<keyword evidence="7" id="KW-0521">NADP</keyword>
<evidence type="ECO:0000256" key="1">
    <source>
        <dbReference type="ARBA" id="ARBA00001917"/>
    </source>
</evidence>
<evidence type="ECO:0000256" key="4">
    <source>
        <dbReference type="ARBA" id="ARBA00022630"/>
    </source>
</evidence>
<keyword evidence="4 12" id="KW-0285">Flavoprotein</keyword>
<dbReference type="GO" id="GO:0017150">
    <property type="term" value="F:tRNA dihydrouridine synthase activity"/>
    <property type="evidence" value="ECO:0007669"/>
    <property type="project" value="InterPro"/>
</dbReference>
<keyword evidence="6 12" id="KW-0819">tRNA processing</keyword>
<dbReference type="InterPro" id="IPR018517">
    <property type="entry name" value="tRNA_hU_synthase_CS"/>
</dbReference>
<dbReference type="PIRSF" id="PIRSF006621">
    <property type="entry name" value="Dus"/>
    <property type="match status" value="1"/>
</dbReference>
<dbReference type="InterPro" id="IPR001269">
    <property type="entry name" value="DUS_fam"/>
</dbReference>
<evidence type="ECO:0000313" key="16">
    <source>
        <dbReference type="EMBL" id="ARN83245.1"/>
    </source>
</evidence>
<dbReference type="KEGG" id="mbry:B1812_00130"/>
<keyword evidence="8" id="KW-0694">RNA-binding</keyword>
<dbReference type="CDD" id="cd02801">
    <property type="entry name" value="DUS_like_FMN"/>
    <property type="match status" value="1"/>
</dbReference>
<comment type="similarity">
    <text evidence="12">Belongs to the dus family.</text>
</comment>
<dbReference type="InterPro" id="IPR013785">
    <property type="entry name" value="Aldolase_TIM"/>
</dbReference>
<evidence type="ECO:0000256" key="14">
    <source>
        <dbReference type="PIRSR" id="PIRSR006621-2"/>
    </source>
</evidence>
<dbReference type="InterPro" id="IPR004652">
    <property type="entry name" value="DusB-like"/>
</dbReference>
<dbReference type="GO" id="GO:0000049">
    <property type="term" value="F:tRNA binding"/>
    <property type="evidence" value="ECO:0007669"/>
    <property type="project" value="UniProtKB-KW"/>
</dbReference>
<feature type="domain" description="DUS-like FMN-binding" evidence="15">
    <location>
        <begin position="14"/>
        <end position="289"/>
    </location>
</feature>
<dbReference type="PANTHER" id="PTHR45846:SF1">
    <property type="entry name" value="TRNA-DIHYDROURIDINE(47) SYNTHASE [NAD(P)(+)]-LIKE"/>
    <property type="match status" value="1"/>
</dbReference>
<proteinExistence type="inferred from homology"/>
<feature type="active site" description="Proton donor" evidence="13">
    <location>
        <position position="101"/>
    </location>
</feature>
<evidence type="ECO:0000313" key="17">
    <source>
        <dbReference type="Proteomes" id="UP000193978"/>
    </source>
</evidence>
<keyword evidence="9 12" id="KW-0560">Oxidoreductase</keyword>
<dbReference type="SUPFAM" id="SSF51395">
    <property type="entry name" value="FMN-linked oxidoreductases"/>
    <property type="match status" value="1"/>
</dbReference>
<evidence type="ECO:0000256" key="5">
    <source>
        <dbReference type="ARBA" id="ARBA00022643"/>
    </source>
</evidence>